<reference evidence="3" key="1">
    <citation type="journal article" date="2017" name="Genome Biol.">
        <title>Comparative genomics reveals high biological diversity and specific adaptations in the industrially and medically important fungal genus Aspergillus.</title>
        <authorList>
            <person name="de Vries R.P."/>
            <person name="Riley R."/>
            <person name="Wiebenga A."/>
            <person name="Aguilar-Osorio G."/>
            <person name="Amillis S."/>
            <person name="Uchima C.A."/>
            <person name="Anderluh G."/>
            <person name="Asadollahi M."/>
            <person name="Askin M."/>
            <person name="Barry K."/>
            <person name="Battaglia E."/>
            <person name="Bayram O."/>
            <person name="Benocci T."/>
            <person name="Braus-Stromeyer S.A."/>
            <person name="Caldana C."/>
            <person name="Canovas D."/>
            <person name="Cerqueira G.C."/>
            <person name="Chen F."/>
            <person name="Chen W."/>
            <person name="Choi C."/>
            <person name="Clum A."/>
            <person name="Dos Santos R.A."/>
            <person name="Damasio A.R."/>
            <person name="Diallinas G."/>
            <person name="Emri T."/>
            <person name="Fekete E."/>
            <person name="Flipphi M."/>
            <person name="Freyberg S."/>
            <person name="Gallo A."/>
            <person name="Gournas C."/>
            <person name="Habgood R."/>
            <person name="Hainaut M."/>
            <person name="Harispe M.L."/>
            <person name="Henrissat B."/>
            <person name="Hilden K.S."/>
            <person name="Hope R."/>
            <person name="Hossain A."/>
            <person name="Karabika E."/>
            <person name="Karaffa L."/>
            <person name="Karanyi Z."/>
            <person name="Krasevec N."/>
            <person name="Kuo A."/>
            <person name="Kusch H."/>
            <person name="LaButti K."/>
            <person name="Lagendijk E.L."/>
            <person name="Lapidus A."/>
            <person name="Levasseur A."/>
            <person name="Lindquist E."/>
            <person name="Lipzen A."/>
            <person name="Logrieco A.F."/>
            <person name="MacCabe A."/>
            <person name="Maekelae M.R."/>
            <person name="Malavazi I."/>
            <person name="Melin P."/>
            <person name="Meyer V."/>
            <person name="Mielnichuk N."/>
            <person name="Miskei M."/>
            <person name="Molnar A.P."/>
            <person name="Mule G."/>
            <person name="Ngan C.Y."/>
            <person name="Orejas M."/>
            <person name="Orosz E."/>
            <person name="Ouedraogo J.P."/>
            <person name="Overkamp K.M."/>
            <person name="Park H.-S."/>
            <person name="Perrone G."/>
            <person name="Piumi F."/>
            <person name="Punt P.J."/>
            <person name="Ram A.F."/>
            <person name="Ramon A."/>
            <person name="Rauscher S."/>
            <person name="Record E."/>
            <person name="Riano-Pachon D.M."/>
            <person name="Robert V."/>
            <person name="Roehrig J."/>
            <person name="Ruller R."/>
            <person name="Salamov A."/>
            <person name="Salih N.S."/>
            <person name="Samson R.A."/>
            <person name="Sandor E."/>
            <person name="Sanguinetti M."/>
            <person name="Schuetze T."/>
            <person name="Sepcic K."/>
            <person name="Shelest E."/>
            <person name="Sherlock G."/>
            <person name="Sophianopoulou V."/>
            <person name="Squina F.M."/>
            <person name="Sun H."/>
            <person name="Susca A."/>
            <person name="Todd R.B."/>
            <person name="Tsang A."/>
            <person name="Unkles S.E."/>
            <person name="van de Wiele N."/>
            <person name="van Rossen-Uffink D."/>
            <person name="Oliveira J.V."/>
            <person name="Vesth T.C."/>
            <person name="Visser J."/>
            <person name="Yu J.-H."/>
            <person name="Zhou M."/>
            <person name="Andersen M.R."/>
            <person name="Archer D.B."/>
            <person name="Baker S.E."/>
            <person name="Benoit I."/>
            <person name="Brakhage A.A."/>
            <person name="Braus G.H."/>
            <person name="Fischer R."/>
            <person name="Frisvad J.C."/>
            <person name="Goldman G.H."/>
            <person name="Houbraken J."/>
            <person name="Oakley B."/>
            <person name="Pocsi I."/>
            <person name="Scazzocchio C."/>
            <person name="Seiboth B."/>
            <person name="vanKuyk P.A."/>
            <person name="Wortman J."/>
            <person name="Dyer P.S."/>
            <person name="Grigoriev I.V."/>
        </authorList>
    </citation>
    <scope>NUCLEOTIDE SEQUENCE [LARGE SCALE GENOMIC DNA]</scope>
    <source>
        <strain evidence="3">CBS 106.47</strain>
    </source>
</reference>
<feature type="region of interest" description="Disordered" evidence="1">
    <location>
        <begin position="1"/>
        <end position="32"/>
    </location>
</feature>
<gene>
    <name evidence="2" type="ORF">ASPFODRAFT_555149</name>
</gene>
<accession>A0A1M3SZ05</accession>
<dbReference type="AlphaFoldDB" id="A0A1M3SZ05"/>
<feature type="compositionally biased region" description="Basic and acidic residues" evidence="1">
    <location>
        <begin position="13"/>
        <end position="32"/>
    </location>
</feature>
<evidence type="ECO:0000313" key="2">
    <source>
        <dbReference type="EMBL" id="OJZ79711.1"/>
    </source>
</evidence>
<dbReference type="EMBL" id="KV878275">
    <property type="protein sequence ID" value="OJZ79711.1"/>
    <property type="molecule type" value="Genomic_DNA"/>
</dbReference>
<organism evidence="2 3">
    <name type="scientific">Aspergillus luchuensis (strain CBS 106.47)</name>
    <dbReference type="NCBI Taxonomy" id="1137211"/>
    <lineage>
        <taxon>Eukaryota</taxon>
        <taxon>Fungi</taxon>
        <taxon>Dikarya</taxon>
        <taxon>Ascomycota</taxon>
        <taxon>Pezizomycotina</taxon>
        <taxon>Eurotiomycetes</taxon>
        <taxon>Eurotiomycetidae</taxon>
        <taxon>Eurotiales</taxon>
        <taxon>Aspergillaceae</taxon>
        <taxon>Aspergillus</taxon>
        <taxon>Aspergillus subgen. Circumdati</taxon>
    </lineage>
</organism>
<protein>
    <submittedName>
        <fullName evidence="2">Uncharacterized protein</fullName>
    </submittedName>
</protein>
<sequence>MSTPVAGFQSRTDVSREPDASSRPSVEKATDSTEFKWPSSVCSSGPHLSWTRDTWHIEVGISCLNCARIIAV</sequence>
<evidence type="ECO:0000256" key="1">
    <source>
        <dbReference type="SAM" id="MobiDB-lite"/>
    </source>
</evidence>
<dbReference type="Proteomes" id="UP000184063">
    <property type="component" value="Unassembled WGS sequence"/>
</dbReference>
<name>A0A1M3SZ05_ASPLC</name>
<evidence type="ECO:0000313" key="3">
    <source>
        <dbReference type="Proteomes" id="UP000184063"/>
    </source>
</evidence>
<dbReference type="VEuPathDB" id="FungiDB:ASPFODRAFT_555149"/>
<proteinExistence type="predicted"/>